<protein>
    <recommendedName>
        <fullName evidence="2">diguanylate cyclase</fullName>
        <ecNumber evidence="2">2.7.7.65</ecNumber>
    </recommendedName>
</protein>
<evidence type="ECO:0000313" key="9">
    <source>
        <dbReference type="EMBL" id="MDD0987434.1"/>
    </source>
</evidence>
<comment type="caution">
    <text evidence="9">The sequence shown here is derived from an EMBL/GenBank/DDBJ whole genome shotgun (WGS) entry which is preliminary data.</text>
</comment>
<keyword evidence="5" id="KW-1133">Transmembrane helix</keyword>
<evidence type="ECO:0000256" key="6">
    <source>
        <dbReference type="ARBA" id="ARBA00023136"/>
    </source>
</evidence>
<dbReference type="InterPro" id="IPR033479">
    <property type="entry name" value="dCache_1"/>
</dbReference>
<evidence type="ECO:0000259" key="8">
    <source>
        <dbReference type="PROSITE" id="PS50887"/>
    </source>
</evidence>
<organism evidence="9 10">
    <name type="scientific">Pseudomonas shahriarae</name>
    <dbReference type="NCBI Taxonomy" id="2745512"/>
    <lineage>
        <taxon>Bacteria</taxon>
        <taxon>Pseudomonadati</taxon>
        <taxon>Pseudomonadota</taxon>
        <taxon>Gammaproteobacteria</taxon>
        <taxon>Pseudomonadales</taxon>
        <taxon>Pseudomonadaceae</taxon>
        <taxon>Pseudomonas</taxon>
    </lineage>
</organism>
<dbReference type="SUPFAM" id="SSF103190">
    <property type="entry name" value="Sensory domain-like"/>
    <property type="match status" value="2"/>
</dbReference>
<dbReference type="SMART" id="SM00267">
    <property type="entry name" value="GGDEF"/>
    <property type="match status" value="1"/>
</dbReference>
<gene>
    <name evidence="9" type="ORF">M5G21_20980</name>
</gene>
<dbReference type="CDD" id="cd18773">
    <property type="entry name" value="PDC1_HK_sensor"/>
    <property type="match status" value="1"/>
</dbReference>
<evidence type="ECO:0000256" key="3">
    <source>
        <dbReference type="ARBA" id="ARBA00022475"/>
    </source>
</evidence>
<dbReference type="InterPro" id="IPR050469">
    <property type="entry name" value="Diguanylate_Cyclase"/>
</dbReference>
<dbReference type="SUPFAM" id="SSF55073">
    <property type="entry name" value="Nucleotide cyclase"/>
    <property type="match status" value="1"/>
</dbReference>
<accession>A0ABT5NGQ6</accession>
<dbReference type="PANTHER" id="PTHR45138">
    <property type="entry name" value="REGULATORY COMPONENTS OF SENSORY TRANSDUCTION SYSTEM"/>
    <property type="match status" value="1"/>
</dbReference>
<dbReference type="Pfam" id="PF00990">
    <property type="entry name" value="GGDEF"/>
    <property type="match status" value="1"/>
</dbReference>
<keyword evidence="3" id="KW-1003">Cell membrane</keyword>
<dbReference type="InterPro" id="IPR043128">
    <property type="entry name" value="Rev_trsase/Diguanyl_cyclase"/>
</dbReference>
<keyword evidence="4" id="KW-0812">Transmembrane</keyword>
<dbReference type="InterPro" id="IPR029787">
    <property type="entry name" value="Nucleotide_cyclase"/>
</dbReference>
<evidence type="ECO:0000313" key="10">
    <source>
        <dbReference type="Proteomes" id="UP001148189"/>
    </source>
</evidence>
<dbReference type="Pfam" id="PF02743">
    <property type="entry name" value="dCache_1"/>
    <property type="match status" value="1"/>
</dbReference>
<evidence type="ECO:0000256" key="4">
    <source>
        <dbReference type="ARBA" id="ARBA00022692"/>
    </source>
</evidence>
<dbReference type="Proteomes" id="UP001148189">
    <property type="component" value="Unassembled WGS sequence"/>
</dbReference>
<evidence type="ECO:0000256" key="1">
    <source>
        <dbReference type="ARBA" id="ARBA00004651"/>
    </source>
</evidence>
<dbReference type="Gene3D" id="3.30.450.20">
    <property type="entry name" value="PAS domain"/>
    <property type="match status" value="2"/>
</dbReference>
<sequence>MPSQPKPRLNLRIVLLTFALFSAAVTLANTFWVMFKIQKRELIENALEGNRAYAARIAAAVEGVLSSDLDRLEYGSAIVSKNFSDRQLLAVEARRLLEQDNSFNSVLITNADGTIVASAPERLQLNGQSLQSREPLERRKPLVSNAFHSITGNLVVFVSQPVFDANGQYLGLVGGALRLEQQNTLQALMDLNRRQNGAYVYLVDSQRRVLYHPDPQQIGRLIDHDRIVDAALSQANGSLQAVDRDGNEMLAGYAGIPSSRWGIVSQQPMAVVQETLSVTALKVAKGIVPLGLLGLLLIWWSGSRISNPLSRLADSAGRLDVPESYERISAIPVDYLESWQLRRALLLSVSLLQEKIGRLNHQAQSDPLTGLANRRAMQDALTVWLESKKTIAVISVDIDHFKRVNDTFGHDVGDETLRSVAGLMKQNSRPSDLLCRVGGEEFVLLLPDSSIAAAVDIAERLRLSIASTALEAVGHITVSLGVALWRAGDSMDDVFQKADQLLYRAKQQGRNQVVAEQESSATGPAS</sequence>
<reference evidence="9" key="1">
    <citation type="submission" date="2022-05" db="EMBL/GenBank/DDBJ databases">
        <title>Novel Pseudomonas spp. Isolated from a Rainbow Trout Aquaculture Facility.</title>
        <authorList>
            <person name="Testerman T."/>
            <person name="Graf J."/>
        </authorList>
    </citation>
    <scope>NUCLEOTIDE SEQUENCE</scope>
    <source>
        <strain evidence="9">ID1050</strain>
    </source>
</reference>
<dbReference type="CDD" id="cd18774">
    <property type="entry name" value="PDC2_HK_sensor"/>
    <property type="match status" value="1"/>
</dbReference>
<dbReference type="RefSeq" id="WP_273866442.1">
    <property type="nucleotide sequence ID" value="NZ_JAMDGQ010000031.1"/>
</dbReference>
<keyword evidence="10" id="KW-1185">Reference proteome</keyword>
<dbReference type="CDD" id="cd01949">
    <property type="entry name" value="GGDEF"/>
    <property type="match status" value="1"/>
</dbReference>
<name>A0ABT5NGQ6_9PSED</name>
<comment type="catalytic activity">
    <reaction evidence="7">
        <text>2 GTP = 3',3'-c-di-GMP + 2 diphosphate</text>
        <dbReference type="Rhea" id="RHEA:24898"/>
        <dbReference type="ChEBI" id="CHEBI:33019"/>
        <dbReference type="ChEBI" id="CHEBI:37565"/>
        <dbReference type="ChEBI" id="CHEBI:58805"/>
        <dbReference type="EC" id="2.7.7.65"/>
    </reaction>
</comment>
<dbReference type="EMBL" id="JAMDHD010000032">
    <property type="protein sequence ID" value="MDD0987434.1"/>
    <property type="molecule type" value="Genomic_DNA"/>
</dbReference>
<proteinExistence type="predicted"/>
<dbReference type="NCBIfam" id="TIGR00254">
    <property type="entry name" value="GGDEF"/>
    <property type="match status" value="1"/>
</dbReference>
<dbReference type="Gene3D" id="3.30.70.270">
    <property type="match status" value="1"/>
</dbReference>
<feature type="domain" description="GGDEF" evidence="8">
    <location>
        <begin position="389"/>
        <end position="518"/>
    </location>
</feature>
<dbReference type="PROSITE" id="PS50887">
    <property type="entry name" value="GGDEF"/>
    <property type="match status" value="1"/>
</dbReference>
<evidence type="ECO:0000256" key="5">
    <source>
        <dbReference type="ARBA" id="ARBA00022989"/>
    </source>
</evidence>
<keyword evidence="6" id="KW-0472">Membrane</keyword>
<dbReference type="InterPro" id="IPR029151">
    <property type="entry name" value="Sensor-like_sf"/>
</dbReference>
<evidence type="ECO:0000256" key="2">
    <source>
        <dbReference type="ARBA" id="ARBA00012528"/>
    </source>
</evidence>
<comment type="subcellular location">
    <subcellularLocation>
        <location evidence="1">Cell membrane</location>
        <topology evidence="1">Multi-pass membrane protein</topology>
    </subcellularLocation>
</comment>
<dbReference type="InterPro" id="IPR000160">
    <property type="entry name" value="GGDEF_dom"/>
</dbReference>
<dbReference type="PANTHER" id="PTHR45138:SF9">
    <property type="entry name" value="DIGUANYLATE CYCLASE DGCM-RELATED"/>
    <property type="match status" value="1"/>
</dbReference>
<dbReference type="EC" id="2.7.7.65" evidence="2"/>
<evidence type="ECO:0000256" key="7">
    <source>
        <dbReference type="ARBA" id="ARBA00034247"/>
    </source>
</evidence>